<feature type="region of interest" description="Disordered" evidence="1">
    <location>
        <begin position="1"/>
        <end position="46"/>
    </location>
</feature>
<sequence length="234" mass="24999">MHGGGGGVEARSAHAVTRRGRRSRNRVHYDKVPDTKGPHHRAAPRHGAPLIRLLAPGGRSCSASSTPAAASQAGIAGTPEGYYGNVRAFAFPVAVAIRPASSAPSPESYAVEPVRRAKGEVNMERMRSVADLMALRGRPIFSVADWQCGARVPPGPGDKGRVRRLDFGTAKCRRRRDHINTNESVFSSKKHKRFSNFQQSHLNFAGGGGRGRTARAGEAPQVRSTALPCATPPL</sequence>
<dbReference type="Proteomes" id="UP000244336">
    <property type="component" value="Chromosome 9"/>
</dbReference>
<accession>A0A2T7C4X4</accession>
<evidence type="ECO:0000313" key="3">
    <source>
        <dbReference type="Proteomes" id="UP000244336"/>
    </source>
</evidence>
<dbReference type="STRING" id="1504633.A0A2T7C4X4"/>
<evidence type="ECO:0000256" key="1">
    <source>
        <dbReference type="SAM" id="MobiDB-lite"/>
    </source>
</evidence>
<dbReference type="Gramene" id="PUZ38399">
    <property type="protein sequence ID" value="PUZ38399"/>
    <property type="gene ID" value="GQ55_9G193200"/>
</dbReference>
<gene>
    <name evidence="2" type="ORF">GQ55_9G193200</name>
</gene>
<proteinExistence type="predicted"/>
<evidence type="ECO:0000313" key="2">
    <source>
        <dbReference type="EMBL" id="PUZ38399.1"/>
    </source>
</evidence>
<dbReference type="AlphaFoldDB" id="A0A2T7C4X4"/>
<feature type="compositionally biased region" description="Basic and acidic residues" evidence="1">
    <location>
        <begin position="27"/>
        <end position="37"/>
    </location>
</feature>
<dbReference type="EMBL" id="CM009757">
    <property type="protein sequence ID" value="PUZ38399.1"/>
    <property type="molecule type" value="Genomic_DNA"/>
</dbReference>
<reference evidence="2 3" key="1">
    <citation type="submission" date="2018-04" db="EMBL/GenBank/DDBJ databases">
        <title>WGS assembly of Panicum hallii var. hallii HAL2.</title>
        <authorList>
            <person name="Lovell J."/>
            <person name="Jenkins J."/>
            <person name="Lowry D."/>
            <person name="Mamidi S."/>
            <person name="Sreedasyam A."/>
            <person name="Weng X."/>
            <person name="Barry K."/>
            <person name="Bonette J."/>
            <person name="Campitelli B."/>
            <person name="Daum C."/>
            <person name="Gordon S."/>
            <person name="Gould B."/>
            <person name="Lipzen A."/>
            <person name="MacQueen A."/>
            <person name="Palacio-Mejia J."/>
            <person name="Plott C."/>
            <person name="Shakirov E."/>
            <person name="Shu S."/>
            <person name="Yoshinaga Y."/>
            <person name="Zane M."/>
            <person name="Rokhsar D."/>
            <person name="Grimwood J."/>
            <person name="Schmutz J."/>
            <person name="Juenger T."/>
        </authorList>
    </citation>
    <scope>NUCLEOTIDE SEQUENCE [LARGE SCALE GENOMIC DNA]</scope>
    <source>
        <strain evidence="3">cv. HAL2</strain>
    </source>
</reference>
<protein>
    <submittedName>
        <fullName evidence="2">Uncharacterized protein</fullName>
    </submittedName>
</protein>
<keyword evidence="3" id="KW-1185">Reference proteome</keyword>
<feature type="compositionally biased region" description="Basic residues" evidence="1">
    <location>
        <begin position="16"/>
        <end position="26"/>
    </location>
</feature>
<feature type="region of interest" description="Disordered" evidence="1">
    <location>
        <begin position="204"/>
        <end position="234"/>
    </location>
</feature>
<organism evidence="2 3">
    <name type="scientific">Panicum hallii var. hallii</name>
    <dbReference type="NCBI Taxonomy" id="1504633"/>
    <lineage>
        <taxon>Eukaryota</taxon>
        <taxon>Viridiplantae</taxon>
        <taxon>Streptophyta</taxon>
        <taxon>Embryophyta</taxon>
        <taxon>Tracheophyta</taxon>
        <taxon>Spermatophyta</taxon>
        <taxon>Magnoliopsida</taxon>
        <taxon>Liliopsida</taxon>
        <taxon>Poales</taxon>
        <taxon>Poaceae</taxon>
        <taxon>PACMAD clade</taxon>
        <taxon>Panicoideae</taxon>
        <taxon>Panicodae</taxon>
        <taxon>Paniceae</taxon>
        <taxon>Panicinae</taxon>
        <taxon>Panicum</taxon>
        <taxon>Panicum sect. Panicum</taxon>
    </lineage>
</organism>
<name>A0A2T7C4X4_9POAL</name>